<evidence type="ECO:0000313" key="3">
    <source>
        <dbReference type="EMBL" id="CAH2090956.1"/>
    </source>
</evidence>
<dbReference type="SUPFAM" id="SSF54236">
    <property type="entry name" value="Ubiquitin-like"/>
    <property type="match status" value="1"/>
</dbReference>
<comment type="caution">
    <text evidence="3">The sequence shown here is derived from an EMBL/GenBank/DDBJ whole genome shotgun (WGS) entry which is preliminary data.</text>
</comment>
<evidence type="ECO:0000313" key="4">
    <source>
        <dbReference type="Proteomes" id="UP001153954"/>
    </source>
</evidence>
<dbReference type="CDD" id="cd17047">
    <property type="entry name" value="Ubl_UBFD1"/>
    <property type="match status" value="1"/>
</dbReference>
<dbReference type="Gene3D" id="3.10.20.90">
    <property type="entry name" value="Phosphatidylinositol 3-kinase Catalytic Subunit, Chain A, domain 1"/>
    <property type="match status" value="1"/>
</dbReference>
<dbReference type="PANTHER" id="PTHR16470:SF0">
    <property type="entry name" value="UBIQUITIN DOMAIN-CONTAINING PROTEIN UBFD1"/>
    <property type="match status" value="1"/>
</dbReference>
<feature type="domain" description="Ubiquitin-like" evidence="2">
    <location>
        <begin position="88"/>
        <end position="161"/>
    </location>
</feature>
<feature type="region of interest" description="Disordered" evidence="1">
    <location>
        <begin position="26"/>
        <end position="48"/>
    </location>
</feature>
<dbReference type="PROSITE" id="PS50053">
    <property type="entry name" value="UBIQUITIN_2"/>
    <property type="match status" value="1"/>
</dbReference>
<reference evidence="3" key="1">
    <citation type="submission" date="2022-03" db="EMBL/GenBank/DDBJ databases">
        <authorList>
            <person name="Tunstrom K."/>
        </authorList>
    </citation>
    <scope>NUCLEOTIDE SEQUENCE</scope>
</reference>
<dbReference type="InterPro" id="IPR000626">
    <property type="entry name" value="Ubiquitin-like_dom"/>
</dbReference>
<dbReference type="Pfam" id="PF25343">
    <property type="entry name" value="PH_UBFD1_C"/>
    <property type="match status" value="1"/>
</dbReference>
<keyword evidence="4" id="KW-1185">Reference proteome</keyword>
<sequence>MILTILFWPKEIFCSKILLTHVPASEKGDTTENLDPNSSVSNGSSKLDVENKPCVDNSKAHIQAPTEIAASSSESAEESALCEIPEQIEFTVVFNKNKHDITFAYDATVLELKAHLERICGVPQSAQKLIIKGMARDNVTLRNSGIVKGGKVMLVGSKMDDILAVKSAPKEIQEEKNNSQTNKEPLCMQKIHRKVLDKGIPPDVMPGIKGVKEPLPPVPLSGMLNKHGGKVRLTFKPEQDQLWLGTKERTEKLAMTSIKSITSEPIKDHEEYHIMGLQLGPTEASRYWVYWVPAQYIEAIKDAVFGVWQFF</sequence>
<accession>A0AAU9TVR5</accession>
<dbReference type="InterPro" id="IPR057455">
    <property type="entry name" value="UBFD1_C"/>
</dbReference>
<proteinExistence type="predicted"/>
<dbReference type="SMART" id="SM00213">
    <property type="entry name" value="UBQ"/>
    <property type="match status" value="1"/>
</dbReference>
<organism evidence="3 4">
    <name type="scientific">Euphydryas editha</name>
    <name type="common">Edith's checkerspot</name>
    <dbReference type="NCBI Taxonomy" id="104508"/>
    <lineage>
        <taxon>Eukaryota</taxon>
        <taxon>Metazoa</taxon>
        <taxon>Ecdysozoa</taxon>
        <taxon>Arthropoda</taxon>
        <taxon>Hexapoda</taxon>
        <taxon>Insecta</taxon>
        <taxon>Pterygota</taxon>
        <taxon>Neoptera</taxon>
        <taxon>Endopterygota</taxon>
        <taxon>Lepidoptera</taxon>
        <taxon>Glossata</taxon>
        <taxon>Ditrysia</taxon>
        <taxon>Papilionoidea</taxon>
        <taxon>Nymphalidae</taxon>
        <taxon>Nymphalinae</taxon>
        <taxon>Euphydryas</taxon>
    </lineage>
</organism>
<dbReference type="PANTHER" id="PTHR16470">
    <property type="entry name" value="UBIQUITIN DOMAIN-CONTAINING PROTEIN UBFD1"/>
    <property type="match status" value="1"/>
</dbReference>
<name>A0AAU9TVR5_EUPED</name>
<evidence type="ECO:0000256" key="1">
    <source>
        <dbReference type="SAM" id="MobiDB-lite"/>
    </source>
</evidence>
<dbReference type="AlphaFoldDB" id="A0AAU9TVR5"/>
<dbReference type="Pfam" id="PF00240">
    <property type="entry name" value="ubiquitin"/>
    <property type="match status" value="1"/>
</dbReference>
<dbReference type="InterPro" id="IPR039120">
    <property type="entry name" value="UBFD1"/>
</dbReference>
<dbReference type="Proteomes" id="UP001153954">
    <property type="component" value="Unassembled WGS sequence"/>
</dbReference>
<dbReference type="GO" id="GO:0045296">
    <property type="term" value="F:cadherin binding"/>
    <property type="evidence" value="ECO:0007669"/>
    <property type="project" value="TreeGrafter"/>
</dbReference>
<protein>
    <recommendedName>
        <fullName evidence="2">Ubiquitin-like domain-containing protein</fullName>
    </recommendedName>
</protein>
<gene>
    <name evidence="3" type="ORF">EEDITHA_LOCUS6861</name>
</gene>
<dbReference type="EMBL" id="CAKOGL010000010">
    <property type="protein sequence ID" value="CAH2090956.1"/>
    <property type="molecule type" value="Genomic_DNA"/>
</dbReference>
<dbReference type="InterPro" id="IPR029071">
    <property type="entry name" value="Ubiquitin-like_domsf"/>
</dbReference>
<dbReference type="GO" id="GO:0003723">
    <property type="term" value="F:RNA binding"/>
    <property type="evidence" value="ECO:0007669"/>
    <property type="project" value="TreeGrafter"/>
</dbReference>
<evidence type="ECO:0000259" key="2">
    <source>
        <dbReference type="PROSITE" id="PS50053"/>
    </source>
</evidence>
<feature type="compositionally biased region" description="Polar residues" evidence="1">
    <location>
        <begin position="31"/>
        <end position="45"/>
    </location>
</feature>